<evidence type="ECO:0000313" key="2">
    <source>
        <dbReference type="Proteomes" id="UP000229497"/>
    </source>
</evidence>
<gene>
    <name evidence="1" type="ORF">COV87_03750</name>
</gene>
<dbReference type="Proteomes" id="UP000229497">
    <property type="component" value="Unassembled WGS sequence"/>
</dbReference>
<protein>
    <submittedName>
        <fullName evidence="1">Uncharacterized protein</fullName>
    </submittedName>
</protein>
<organism evidence="1 2">
    <name type="scientific">Candidatus Roizmanbacteria bacterium CG11_big_fil_rev_8_21_14_0_20_37_16</name>
    <dbReference type="NCBI Taxonomy" id="1974857"/>
    <lineage>
        <taxon>Bacteria</taxon>
        <taxon>Candidatus Roizmaniibacteriota</taxon>
    </lineage>
</organism>
<proteinExistence type="predicted"/>
<comment type="caution">
    <text evidence="1">The sequence shown here is derived from an EMBL/GenBank/DDBJ whole genome shotgun (WGS) entry which is preliminary data.</text>
</comment>
<dbReference type="AlphaFoldDB" id="A0A2H0KJG0"/>
<name>A0A2H0KJG0_9BACT</name>
<dbReference type="EMBL" id="PCVK01000107">
    <property type="protein sequence ID" value="PIQ71377.1"/>
    <property type="molecule type" value="Genomic_DNA"/>
</dbReference>
<accession>A0A2H0KJG0</accession>
<sequence>MVKTNAVERLLQSDEALILSDVTISEIMWVLSSYYEEEKTDSIEKMTYPAASCEVSGVSRRG</sequence>
<reference evidence="1 2" key="1">
    <citation type="submission" date="2017-09" db="EMBL/GenBank/DDBJ databases">
        <title>Depth-based differentiation of microbial function through sediment-hosted aquifers and enrichment of novel symbionts in the deep terrestrial subsurface.</title>
        <authorList>
            <person name="Probst A.J."/>
            <person name="Ladd B."/>
            <person name="Jarett J.K."/>
            <person name="Geller-Mcgrath D.E."/>
            <person name="Sieber C.M."/>
            <person name="Emerson J.B."/>
            <person name="Anantharaman K."/>
            <person name="Thomas B.C."/>
            <person name="Malmstrom R."/>
            <person name="Stieglmeier M."/>
            <person name="Klingl A."/>
            <person name="Woyke T."/>
            <person name="Ryan C.M."/>
            <person name="Banfield J.F."/>
        </authorList>
    </citation>
    <scope>NUCLEOTIDE SEQUENCE [LARGE SCALE GENOMIC DNA]</scope>
    <source>
        <strain evidence="1">CG11_big_fil_rev_8_21_14_0_20_37_16</strain>
    </source>
</reference>
<evidence type="ECO:0000313" key="1">
    <source>
        <dbReference type="EMBL" id="PIQ71377.1"/>
    </source>
</evidence>